<accession>X1VIW5</accession>
<reference evidence="1" key="1">
    <citation type="journal article" date="2014" name="Front. Microbiol.">
        <title>High frequency of phylogenetically diverse reductive dehalogenase-homologous genes in deep subseafloor sedimentary metagenomes.</title>
        <authorList>
            <person name="Kawai M."/>
            <person name="Futagami T."/>
            <person name="Toyoda A."/>
            <person name="Takaki Y."/>
            <person name="Nishi S."/>
            <person name="Hori S."/>
            <person name="Arai W."/>
            <person name="Tsubouchi T."/>
            <person name="Morono Y."/>
            <person name="Uchiyama I."/>
            <person name="Ito T."/>
            <person name="Fujiyama A."/>
            <person name="Inagaki F."/>
            <person name="Takami H."/>
        </authorList>
    </citation>
    <scope>NUCLEOTIDE SEQUENCE</scope>
    <source>
        <strain evidence="1">Expedition CK06-06</strain>
    </source>
</reference>
<dbReference type="AlphaFoldDB" id="X1VIW5"/>
<organism evidence="1">
    <name type="scientific">marine sediment metagenome</name>
    <dbReference type="NCBI Taxonomy" id="412755"/>
    <lineage>
        <taxon>unclassified sequences</taxon>
        <taxon>metagenomes</taxon>
        <taxon>ecological metagenomes</taxon>
    </lineage>
</organism>
<gene>
    <name evidence="1" type="ORF">S12H4_56695</name>
</gene>
<feature type="non-terminal residue" evidence="1">
    <location>
        <position position="1"/>
    </location>
</feature>
<name>X1VIW5_9ZZZZ</name>
<proteinExistence type="predicted"/>
<comment type="caution">
    <text evidence="1">The sequence shown here is derived from an EMBL/GenBank/DDBJ whole genome shotgun (WGS) entry which is preliminary data.</text>
</comment>
<evidence type="ECO:0000313" key="1">
    <source>
        <dbReference type="EMBL" id="GAJ18697.1"/>
    </source>
</evidence>
<dbReference type="EMBL" id="BARW01036542">
    <property type="protein sequence ID" value="GAJ18697.1"/>
    <property type="molecule type" value="Genomic_DNA"/>
</dbReference>
<sequence>EEEKLIEAEEVESESKIVKLNKLALKKKEKEEKDRLHMEESLKWIKQNLVQKFEM</sequence>
<protein>
    <submittedName>
        <fullName evidence="1">Uncharacterized protein</fullName>
    </submittedName>
</protein>